<evidence type="ECO:0000313" key="2">
    <source>
        <dbReference type="Proteomes" id="UP000814033"/>
    </source>
</evidence>
<comment type="caution">
    <text evidence="1">The sequence shown here is derived from an EMBL/GenBank/DDBJ whole genome shotgun (WGS) entry which is preliminary data.</text>
</comment>
<dbReference type="Proteomes" id="UP000814033">
    <property type="component" value="Unassembled WGS sequence"/>
</dbReference>
<name>A0ACB8RM66_9AGAM</name>
<proteinExistence type="predicted"/>
<reference evidence="1" key="1">
    <citation type="submission" date="2021-02" db="EMBL/GenBank/DDBJ databases">
        <authorList>
            <consortium name="DOE Joint Genome Institute"/>
            <person name="Ahrendt S."/>
            <person name="Looney B.P."/>
            <person name="Miyauchi S."/>
            <person name="Morin E."/>
            <person name="Drula E."/>
            <person name="Courty P.E."/>
            <person name="Chicoki N."/>
            <person name="Fauchery L."/>
            <person name="Kohler A."/>
            <person name="Kuo A."/>
            <person name="Labutti K."/>
            <person name="Pangilinan J."/>
            <person name="Lipzen A."/>
            <person name="Riley R."/>
            <person name="Andreopoulos W."/>
            <person name="He G."/>
            <person name="Johnson J."/>
            <person name="Barry K.W."/>
            <person name="Grigoriev I.V."/>
            <person name="Nagy L."/>
            <person name="Hibbett D."/>
            <person name="Henrissat B."/>
            <person name="Matheny P.B."/>
            <person name="Labbe J."/>
            <person name="Martin F."/>
        </authorList>
    </citation>
    <scope>NUCLEOTIDE SEQUENCE</scope>
    <source>
        <strain evidence="1">FP105234-sp</strain>
    </source>
</reference>
<gene>
    <name evidence="1" type="ORF">FA95DRAFT_1607798</name>
</gene>
<keyword evidence="2" id="KW-1185">Reference proteome</keyword>
<reference evidence="1" key="2">
    <citation type="journal article" date="2022" name="New Phytol.">
        <title>Evolutionary transition to the ectomycorrhizal habit in the genomes of a hyperdiverse lineage of mushroom-forming fungi.</title>
        <authorList>
            <person name="Looney B."/>
            <person name="Miyauchi S."/>
            <person name="Morin E."/>
            <person name="Drula E."/>
            <person name="Courty P.E."/>
            <person name="Kohler A."/>
            <person name="Kuo A."/>
            <person name="LaButti K."/>
            <person name="Pangilinan J."/>
            <person name="Lipzen A."/>
            <person name="Riley R."/>
            <person name="Andreopoulos W."/>
            <person name="He G."/>
            <person name="Johnson J."/>
            <person name="Nolan M."/>
            <person name="Tritt A."/>
            <person name="Barry K.W."/>
            <person name="Grigoriev I.V."/>
            <person name="Nagy L.G."/>
            <person name="Hibbett D."/>
            <person name="Henrissat B."/>
            <person name="Matheny P.B."/>
            <person name="Labbe J."/>
            <person name="Martin F.M."/>
        </authorList>
    </citation>
    <scope>NUCLEOTIDE SEQUENCE</scope>
    <source>
        <strain evidence="1">FP105234-sp</strain>
    </source>
</reference>
<evidence type="ECO:0000313" key="1">
    <source>
        <dbReference type="EMBL" id="KAI0045296.1"/>
    </source>
</evidence>
<dbReference type="EMBL" id="MU275955">
    <property type="protein sequence ID" value="KAI0045296.1"/>
    <property type="molecule type" value="Genomic_DNA"/>
</dbReference>
<accession>A0ACB8RM66</accession>
<organism evidence="1 2">
    <name type="scientific">Auriscalpium vulgare</name>
    <dbReference type="NCBI Taxonomy" id="40419"/>
    <lineage>
        <taxon>Eukaryota</taxon>
        <taxon>Fungi</taxon>
        <taxon>Dikarya</taxon>
        <taxon>Basidiomycota</taxon>
        <taxon>Agaricomycotina</taxon>
        <taxon>Agaricomycetes</taxon>
        <taxon>Russulales</taxon>
        <taxon>Auriscalpiaceae</taxon>
        <taxon>Auriscalpium</taxon>
    </lineage>
</organism>
<protein>
    <submittedName>
        <fullName evidence="1">Uncharacterized protein</fullName>
    </submittedName>
</protein>
<sequence length="494" mass="56396">MFTLKSSFLWSLWLAGAFSLPAQQPLQIAGPGLTRRKLHGRFLHITDIHPDPYYIADASQSSACHRKKPRKEEERSGYYGTPYSDCDSPFRLTNLTLDFLDKNWASEIDFVIWTGDNARHDNDRKLPRTLKEIYELNNVVATRMNDVFLSRGIPVVPSLGNNDVWPVGGCEYNDRDDPGNLQFDWLEVQLELFRGRGMQVWLSGHVPPSPGNYFDECYVRYVELSLRFQDTILGHLYGHMNNDHFFFVEAKDLDFSSDPEDAAQIDGTAQASAHDQLYDTLIKDFAELPKSGKKTEYADYAVVNVAPSVVPNPYLPSFRIFSYNVTGAGSELKKKKKKKEPKRKHGHRPGGGSRDKLCKEARYQDSWRCKLREPWHTDAEAPSRQNTLWSPLGYAQYYLPGERVMNKTHRPQFKLEYLTYRASALVPAEGDEYPVPPRHLPGSLRGGNGTGTKYTPYGMEDLTLGSWLRLARALGGGTKGKLRGRFRRYMYMSE</sequence>